<name>A0ACC2Q501_9NEOP</name>
<dbReference type="EMBL" id="CM056802">
    <property type="protein sequence ID" value="KAJ8707934.1"/>
    <property type="molecule type" value="Genomic_DNA"/>
</dbReference>
<proteinExistence type="predicted"/>
<reference evidence="1" key="1">
    <citation type="submission" date="2023-03" db="EMBL/GenBank/DDBJ databases">
        <title>Chromosome-level genomes of two armyworms, Mythimna separata and Mythimna loreyi, provide insights into the biosynthesis and reception of sex pheromones.</title>
        <authorList>
            <person name="Zhao H."/>
        </authorList>
    </citation>
    <scope>NUCLEOTIDE SEQUENCE</scope>
    <source>
        <strain evidence="1">BeijingLab</strain>
    </source>
</reference>
<gene>
    <name evidence="1" type="ORF">PYW08_010300</name>
</gene>
<protein>
    <submittedName>
        <fullName evidence="1">Uncharacterized protein</fullName>
    </submittedName>
</protein>
<evidence type="ECO:0000313" key="1">
    <source>
        <dbReference type="EMBL" id="KAJ8707934.1"/>
    </source>
</evidence>
<organism evidence="1 2">
    <name type="scientific">Mythimna loreyi</name>
    <dbReference type="NCBI Taxonomy" id="667449"/>
    <lineage>
        <taxon>Eukaryota</taxon>
        <taxon>Metazoa</taxon>
        <taxon>Ecdysozoa</taxon>
        <taxon>Arthropoda</taxon>
        <taxon>Hexapoda</taxon>
        <taxon>Insecta</taxon>
        <taxon>Pterygota</taxon>
        <taxon>Neoptera</taxon>
        <taxon>Endopterygota</taxon>
        <taxon>Lepidoptera</taxon>
        <taxon>Glossata</taxon>
        <taxon>Ditrysia</taxon>
        <taxon>Noctuoidea</taxon>
        <taxon>Noctuidae</taxon>
        <taxon>Noctuinae</taxon>
        <taxon>Hadenini</taxon>
        <taxon>Mythimna</taxon>
    </lineage>
</organism>
<accession>A0ACC2Q501</accession>
<sequence>MFILHLSSKDEEKMEKGSNIYPAHSCSFESRWLKLCRKTSFRKLGKVTLLSYKMGASLSNQLLTAAQIPFTMLTTLGLDKTLWPKQAIIENNTMHDYIIVGGGTAGCVVARRLAESGRDSVMLLEEGGDPPFLAMIAYFFDELPNSPIDRNYTSTRDPYAARGQNNYTKLTSGITLGGSASLNHFIHLRGSRLDYNDWAKITGDDSWNYENVLPYFKKSENVCEDDKILKKNCKYHGTNGPIGLTRQPEKKLAGVLKAFAEVGNPTVLDLNANKDVGYTEPQYTLAKSLRQTPGYVYLKTVKDKPNFHVSKHTKVTRIIFEGNVAVAVEAMYKGKMYVFRARKEIIISAGVFNTPQLLMLSGIGPRNHLESFNIKVLKDLPVGENLIDHVSVTLIHKLKEYPVAFPDIFAEIPYLVKYPLPTLAGSVAFDKSQDYPDYHVLNWFLRHDLPYLTLICERIFGMRNDICERWQKQVTKRVAMYSILSNVQPKSRGTVRLRSKNPYADPVIKTGFYTNRDDLRTMVKIIKDFLAVDGTEYFRKLDSEVAGLDLPECAGEKKGTDKFWECYIKEHTHSRYHSVGTCPMGKVVDSKLRVLGVKKLRVVDASVMPEIPCAPPNAAVIMVAEKASDIIKKDNRNV</sequence>
<evidence type="ECO:0000313" key="2">
    <source>
        <dbReference type="Proteomes" id="UP001231649"/>
    </source>
</evidence>
<comment type="caution">
    <text evidence="1">The sequence shown here is derived from an EMBL/GenBank/DDBJ whole genome shotgun (WGS) entry which is preliminary data.</text>
</comment>
<keyword evidence="2" id="KW-1185">Reference proteome</keyword>
<dbReference type="Proteomes" id="UP001231649">
    <property type="component" value="Chromosome 26"/>
</dbReference>